<name>A0A0N4ZZY4_PARTI</name>
<dbReference type="AlphaFoldDB" id="A0A0N4ZZY4"/>
<protein>
    <submittedName>
        <fullName evidence="3">BZIP domain-containing protein</fullName>
    </submittedName>
</protein>
<feature type="coiled-coil region" evidence="1">
    <location>
        <begin position="47"/>
        <end position="81"/>
    </location>
</feature>
<keyword evidence="1" id="KW-0175">Coiled coil</keyword>
<organism evidence="2 3">
    <name type="scientific">Parastrongyloides trichosuri</name>
    <name type="common">Possum-specific nematode worm</name>
    <dbReference type="NCBI Taxonomy" id="131310"/>
    <lineage>
        <taxon>Eukaryota</taxon>
        <taxon>Metazoa</taxon>
        <taxon>Ecdysozoa</taxon>
        <taxon>Nematoda</taxon>
        <taxon>Chromadorea</taxon>
        <taxon>Rhabditida</taxon>
        <taxon>Tylenchina</taxon>
        <taxon>Panagrolaimomorpha</taxon>
        <taxon>Strongyloidoidea</taxon>
        <taxon>Strongyloididae</taxon>
        <taxon>Parastrongyloides</taxon>
    </lineage>
</organism>
<evidence type="ECO:0000313" key="3">
    <source>
        <dbReference type="WBParaSite" id="PTRK_0001460350.1"/>
    </source>
</evidence>
<sequence>MSVKSGEGKTMSLADRYGVESAIPFPTLNDEIQTIRKRQAPAVRRRLRKISRQQKKLKQQVKNLQSNVDLLQEQMKELLNENDYDNIP</sequence>
<keyword evidence="2" id="KW-1185">Reference proteome</keyword>
<evidence type="ECO:0000256" key="1">
    <source>
        <dbReference type="SAM" id="Coils"/>
    </source>
</evidence>
<proteinExistence type="predicted"/>
<dbReference type="Proteomes" id="UP000038045">
    <property type="component" value="Unplaced"/>
</dbReference>
<evidence type="ECO:0000313" key="2">
    <source>
        <dbReference type="Proteomes" id="UP000038045"/>
    </source>
</evidence>
<accession>A0A0N4ZZY4</accession>
<dbReference type="WBParaSite" id="PTRK_0001460350.1">
    <property type="protein sequence ID" value="PTRK_0001460350.1"/>
    <property type="gene ID" value="PTRK_0001460350"/>
</dbReference>
<reference evidence="3" key="1">
    <citation type="submission" date="2017-02" db="UniProtKB">
        <authorList>
            <consortium name="WormBaseParasite"/>
        </authorList>
    </citation>
    <scope>IDENTIFICATION</scope>
</reference>